<dbReference type="AlphaFoldDB" id="A0A090R7W3"/>
<dbReference type="PANTHER" id="PTHR46663:SF2">
    <property type="entry name" value="GGDEF DOMAIN-CONTAINING PROTEIN"/>
    <property type="match status" value="1"/>
</dbReference>
<comment type="caution">
    <text evidence="2">The sequence shown here is derived from an EMBL/GenBank/DDBJ whole genome shotgun (WGS) entry which is preliminary data.</text>
</comment>
<protein>
    <submittedName>
        <fullName evidence="2">Sensory box/GGDEF family protein ScrC</fullName>
    </submittedName>
</protein>
<dbReference type="STRING" id="754436.JCM19237_6611"/>
<dbReference type="InterPro" id="IPR029787">
    <property type="entry name" value="Nucleotide_cyclase"/>
</dbReference>
<reference evidence="2 3" key="1">
    <citation type="journal article" date="2014" name="Genome Announc.">
        <title>Draft Genome Sequences of Two Vibrionaceae Species, Vibrio ponticus C121 and Photobacterium aphoticum C119, Isolated as Coral Reef Microbiota.</title>
        <authorList>
            <person name="Al-saari N."/>
            <person name="Meirelles P.M."/>
            <person name="Mino S."/>
            <person name="Suda W."/>
            <person name="Oshima K."/>
            <person name="Hattori M."/>
            <person name="Ohkuma M."/>
            <person name="Thompson F.L."/>
            <person name="Gomez-Gil B."/>
            <person name="Sawabe T."/>
            <person name="Sawabe T."/>
        </authorList>
    </citation>
    <scope>NUCLEOTIDE SEQUENCE [LARGE SCALE GENOMIC DNA]</scope>
    <source>
        <strain evidence="2 3">JCM 19237</strain>
    </source>
</reference>
<dbReference type="InterPro" id="IPR052163">
    <property type="entry name" value="DGC-Regulatory_Protein"/>
</dbReference>
<dbReference type="InterPro" id="IPR000160">
    <property type="entry name" value="GGDEF_dom"/>
</dbReference>
<dbReference type="Gene3D" id="3.30.70.270">
    <property type="match status" value="1"/>
</dbReference>
<evidence type="ECO:0000313" key="3">
    <source>
        <dbReference type="Proteomes" id="UP000029227"/>
    </source>
</evidence>
<dbReference type="NCBIfam" id="TIGR00254">
    <property type="entry name" value="GGDEF"/>
    <property type="match status" value="1"/>
</dbReference>
<dbReference type="EMBL" id="BBMN01000002">
    <property type="protein sequence ID" value="GAL03717.1"/>
    <property type="molecule type" value="Genomic_DNA"/>
</dbReference>
<dbReference type="SUPFAM" id="SSF55073">
    <property type="entry name" value="Nucleotide cyclase"/>
    <property type="match status" value="1"/>
</dbReference>
<dbReference type="Proteomes" id="UP000029227">
    <property type="component" value="Unassembled WGS sequence"/>
</dbReference>
<organism evidence="2 3">
    <name type="scientific">Photobacterium aphoticum</name>
    <dbReference type="NCBI Taxonomy" id="754436"/>
    <lineage>
        <taxon>Bacteria</taxon>
        <taxon>Pseudomonadati</taxon>
        <taxon>Pseudomonadota</taxon>
        <taxon>Gammaproteobacteria</taxon>
        <taxon>Vibrionales</taxon>
        <taxon>Vibrionaceae</taxon>
        <taxon>Photobacterium</taxon>
    </lineage>
</organism>
<evidence type="ECO:0000313" key="2">
    <source>
        <dbReference type="EMBL" id="GAL03717.1"/>
    </source>
</evidence>
<dbReference type="PANTHER" id="PTHR46663">
    <property type="entry name" value="DIGUANYLATE CYCLASE DGCT-RELATED"/>
    <property type="match status" value="1"/>
</dbReference>
<evidence type="ECO:0000259" key="1">
    <source>
        <dbReference type="PROSITE" id="PS50887"/>
    </source>
</evidence>
<dbReference type="eggNOG" id="COG5001">
    <property type="taxonomic scope" value="Bacteria"/>
</dbReference>
<dbReference type="PROSITE" id="PS50887">
    <property type="entry name" value="GGDEF"/>
    <property type="match status" value="1"/>
</dbReference>
<name>A0A090R7W3_9GAMM</name>
<dbReference type="SMART" id="SM00267">
    <property type="entry name" value="GGDEF"/>
    <property type="match status" value="1"/>
</dbReference>
<dbReference type="Pfam" id="PF00990">
    <property type="entry name" value="GGDEF"/>
    <property type="match status" value="1"/>
</dbReference>
<sequence length="98" mass="11409">MKEIEKRKESEQKLAYQATHDALTGLPNRKYGYEQLEDLLYRAKVRNTQFLVMFIDLDNFKHINDSLGHLAGDYILKQSSLRLQSAIREKDILVRLGG</sequence>
<proteinExistence type="predicted"/>
<dbReference type="CDD" id="cd01949">
    <property type="entry name" value="GGDEF"/>
    <property type="match status" value="1"/>
</dbReference>
<dbReference type="InterPro" id="IPR043128">
    <property type="entry name" value="Rev_trsase/Diguanyl_cyclase"/>
</dbReference>
<gene>
    <name evidence="2" type="ORF">JCM19237_6611</name>
</gene>
<accession>A0A090R7W3</accession>
<feature type="domain" description="GGDEF" evidence="1">
    <location>
        <begin position="48"/>
        <end position="98"/>
    </location>
</feature>